<comment type="caution">
    <text evidence="1">The sequence shown here is derived from an EMBL/GenBank/DDBJ whole genome shotgun (WGS) entry which is preliminary data.</text>
</comment>
<gene>
    <name evidence="1" type="ORF">AMQ74_00561</name>
</gene>
<proteinExistence type="predicted"/>
<name>A0A150J6W4_9EURY</name>
<evidence type="ECO:0000313" key="2">
    <source>
        <dbReference type="Proteomes" id="UP000075578"/>
    </source>
</evidence>
<accession>A0A150J6W4</accession>
<evidence type="ECO:0000313" key="1">
    <source>
        <dbReference type="EMBL" id="KYC52989.1"/>
    </source>
</evidence>
<protein>
    <submittedName>
        <fullName evidence="1">Uncharacterized protein</fullName>
    </submittedName>
</protein>
<dbReference type="AlphaFoldDB" id="A0A150J6W4"/>
<sequence>MSVARPSPETIIGVSVNSLAFFSEHNITDAAPSHIGAQSISVSGSAMIGELTTDSRVISFRYIACLLKGAFL</sequence>
<organism evidence="1 2">
    <name type="scientific">Candidatus Methanofastidiosum methylothiophilum</name>
    <dbReference type="NCBI Taxonomy" id="1705564"/>
    <lineage>
        <taxon>Archaea</taxon>
        <taxon>Methanobacteriati</taxon>
        <taxon>Methanobacteriota</taxon>
        <taxon>Stenosarchaea group</taxon>
        <taxon>Candidatus Methanofastidiosia</taxon>
        <taxon>Candidatus Methanofastidiosales</taxon>
        <taxon>Candidatus Methanofastidiosaceae</taxon>
        <taxon>Candidatus Methanofastidiosum</taxon>
    </lineage>
</organism>
<dbReference type="EMBL" id="LNGD01000020">
    <property type="protein sequence ID" value="KYC52989.1"/>
    <property type="molecule type" value="Genomic_DNA"/>
</dbReference>
<reference evidence="1 2" key="1">
    <citation type="journal article" date="2016" name="ISME J.">
        <title>Chasing the elusive Euryarchaeota class WSA2: genomes reveal a uniquely fastidious methyl-reducing methanogen.</title>
        <authorList>
            <person name="Nobu M.K."/>
            <person name="Narihiro T."/>
            <person name="Kuroda K."/>
            <person name="Mei R."/>
            <person name="Liu W.T."/>
        </authorList>
    </citation>
    <scope>NUCLEOTIDE SEQUENCE [LARGE SCALE GENOMIC DNA]</scope>
    <source>
        <strain evidence="1">U1lsi0528_Bin089</strain>
    </source>
</reference>
<dbReference type="Proteomes" id="UP000075578">
    <property type="component" value="Unassembled WGS sequence"/>
</dbReference>